<dbReference type="PANTHER" id="PTHR30465:SF0">
    <property type="entry name" value="OLIGOPEPTIDE TRANSPORT SYSTEM PERMEASE PROTEIN APPB"/>
    <property type="match status" value="1"/>
</dbReference>
<keyword evidence="2" id="KW-0813">Transport</keyword>
<name>A0AA35WUA3_GEOBA</name>
<dbReference type="Proteomes" id="UP001174909">
    <property type="component" value="Unassembled WGS sequence"/>
</dbReference>
<dbReference type="Pfam" id="PF00528">
    <property type="entry name" value="BPD_transp_1"/>
    <property type="match status" value="1"/>
</dbReference>
<proteinExistence type="predicted"/>
<keyword evidence="3" id="KW-1003">Cell membrane</keyword>
<keyword evidence="6 7" id="KW-0472">Membrane</keyword>
<feature type="transmembrane region" description="Helical" evidence="7">
    <location>
        <begin position="136"/>
        <end position="155"/>
    </location>
</feature>
<dbReference type="AlphaFoldDB" id="A0AA35WUA3"/>
<accession>A0AA35WUA3</accession>
<dbReference type="PANTHER" id="PTHR30465">
    <property type="entry name" value="INNER MEMBRANE ABC TRANSPORTER"/>
    <property type="match status" value="1"/>
</dbReference>
<dbReference type="Gene3D" id="1.10.3720.10">
    <property type="entry name" value="MetI-like"/>
    <property type="match status" value="1"/>
</dbReference>
<dbReference type="CDD" id="cd06261">
    <property type="entry name" value="TM_PBP2"/>
    <property type="match status" value="1"/>
</dbReference>
<protein>
    <submittedName>
        <fullName evidence="9">Oligopeptide transport system permease protein OppB</fullName>
    </submittedName>
</protein>
<dbReference type="InterPro" id="IPR000515">
    <property type="entry name" value="MetI-like"/>
</dbReference>
<comment type="subcellular location">
    <subcellularLocation>
        <location evidence="1">Cell membrane</location>
        <topology evidence="1">Multi-pass membrane protein</topology>
    </subcellularLocation>
</comment>
<reference evidence="9" key="1">
    <citation type="submission" date="2023-03" db="EMBL/GenBank/DDBJ databases">
        <authorList>
            <person name="Steffen K."/>
            <person name="Cardenas P."/>
        </authorList>
    </citation>
    <scope>NUCLEOTIDE SEQUENCE</scope>
</reference>
<feature type="transmembrane region" description="Helical" evidence="7">
    <location>
        <begin position="93"/>
        <end position="116"/>
    </location>
</feature>
<dbReference type="PROSITE" id="PS50928">
    <property type="entry name" value="ABC_TM1"/>
    <property type="match status" value="1"/>
</dbReference>
<evidence type="ECO:0000256" key="6">
    <source>
        <dbReference type="ARBA" id="ARBA00023136"/>
    </source>
</evidence>
<evidence type="ECO:0000313" key="9">
    <source>
        <dbReference type="EMBL" id="CAI8034028.1"/>
    </source>
</evidence>
<dbReference type="SUPFAM" id="SSF161098">
    <property type="entry name" value="MetI-like"/>
    <property type="match status" value="1"/>
</dbReference>
<evidence type="ECO:0000256" key="7">
    <source>
        <dbReference type="SAM" id="Phobius"/>
    </source>
</evidence>
<organism evidence="9 10">
    <name type="scientific">Geodia barretti</name>
    <name type="common">Barrett's horny sponge</name>
    <dbReference type="NCBI Taxonomy" id="519541"/>
    <lineage>
        <taxon>Eukaryota</taxon>
        <taxon>Metazoa</taxon>
        <taxon>Porifera</taxon>
        <taxon>Demospongiae</taxon>
        <taxon>Heteroscleromorpha</taxon>
        <taxon>Tetractinellida</taxon>
        <taxon>Astrophorina</taxon>
        <taxon>Geodiidae</taxon>
        <taxon>Geodia</taxon>
    </lineage>
</organism>
<dbReference type="InterPro" id="IPR035906">
    <property type="entry name" value="MetI-like_sf"/>
</dbReference>
<sequence length="300" mass="33358">MRYEEAAAEQLRKQLGLDRPFGVQYVTYMWGVLHGDFGESYRFRGRPVSELLFPKMWVSFQVNLAALIVSLSIGLPLGFFIAHRQGTWQDPAVVTIALVLMSIPIMISIPLTLWGLCLKLQLVPCSGWGGFFDLRIITPAITLGIPGVAGLARFMRASTLDVLGQDFIRTAKAKGLSSVTVDVRHVLKNAMIPIVTLMAFVLAGMFVTSFIVEFILGIPGVGHFTIDSIFNPRRANHNDDGNHWFVRVCAGKPAGRYSIRIHRPTDTVSINRFNDMSVSRFPRQIGRGRGYSFGFPLLDS</sequence>
<evidence type="ECO:0000313" key="10">
    <source>
        <dbReference type="Proteomes" id="UP001174909"/>
    </source>
</evidence>
<keyword evidence="10" id="KW-1185">Reference proteome</keyword>
<evidence type="ECO:0000256" key="2">
    <source>
        <dbReference type="ARBA" id="ARBA00022448"/>
    </source>
</evidence>
<feature type="transmembrane region" description="Helical" evidence="7">
    <location>
        <begin position="60"/>
        <end position="81"/>
    </location>
</feature>
<dbReference type="GO" id="GO:0005886">
    <property type="term" value="C:plasma membrane"/>
    <property type="evidence" value="ECO:0007669"/>
    <property type="project" value="UniProtKB-SubCell"/>
</dbReference>
<dbReference type="GO" id="GO:0055085">
    <property type="term" value="P:transmembrane transport"/>
    <property type="evidence" value="ECO:0007669"/>
    <property type="project" value="InterPro"/>
</dbReference>
<evidence type="ECO:0000256" key="1">
    <source>
        <dbReference type="ARBA" id="ARBA00004651"/>
    </source>
</evidence>
<evidence type="ECO:0000256" key="3">
    <source>
        <dbReference type="ARBA" id="ARBA00022475"/>
    </source>
</evidence>
<feature type="transmembrane region" description="Helical" evidence="7">
    <location>
        <begin position="194"/>
        <end position="218"/>
    </location>
</feature>
<evidence type="ECO:0000259" key="8">
    <source>
        <dbReference type="PROSITE" id="PS50928"/>
    </source>
</evidence>
<feature type="domain" description="ABC transmembrane type-1" evidence="8">
    <location>
        <begin position="56"/>
        <end position="265"/>
    </location>
</feature>
<keyword evidence="5 7" id="KW-1133">Transmembrane helix</keyword>
<gene>
    <name evidence="9" type="ORF">GBAR_LOCUS19188</name>
</gene>
<evidence type="ECO:0000256" key="4">
    <source>
        <dbReference type="ARBA" id="ARBA00022692"/>
    </source>
</evidence>
<evidence type="ECO:0000256" key="5">
    <source>
        <dbReference type="ARBA" id="ARBA00022989"/>
    </source>
</evidence>
<dbReference type="EMBL" id="CASHTH010002708">
    <property type="protein sequence ID" value="CAI8034028.1"/>
    <property type="molecule type" value="Genomic_DNA"/>
</dbReference>
<comment type="caution">
    <text evidence="9">The sequence shown here is derived from an EMBL/GenBank/DDBJ whole genome shotgun (WGS) entry which is preliminary data.</text>
</comment>
<keyword evidence="4 7" id="KW-0812">Transmembrane</keyword>